<gene>
    <name evidence="1" type="ORF">ACFPIJ_17455</name>
</gene>
<evidence type="ECO:0000313" key="1">
    <source>
        <dbReference type="EMBL" id="MFC4999614.1"/>
    </source>
</evidence>
<name>A0ABV9VU05_9ACTN</name>
<proteinExistence type="predicted"/>
<keyword evidence="2" id="KW-1185">Reference proteome</keyword>
<accession>A0ABV9VU05</accession>
<sequence>MADEPARRLTVHVDATPDPHRLRAAIAGALSGHATGAGPEAQIARAVADAVRESTVEGHR</sequence>
<dbReference type="Proteomes" id="UP001595912">
    <property type="component" value="Unassembled WGS sequence"/>
</dbReference>
<evidence type="ECO:0000313" key="2">
    <source>
        <dbReference type="Proteomes" id="UP001595912"/>
    </source>
</evidence>
<dbReference type="EMBL" id="JBHSIU010000018">
    <property type="protein sequence ID" value="MFC4999614.1"/>
    <property type="molecule type" value="Genomic_DNA"/>
</dbReference>
<organism evidence="1 2">
    <name type="scientific">Dactylosporangium cerinum</name>
    <dbReference type="NCBI Taxonomy" id="1434730"/>
    <lineage>
        <taxon>Bacteria</taxon>
        <taxon>Bacillati</taxon>
        <taxon>Actinomycetota</taxon>
        <taxon>Actinomycetes</taxon>
        <taxon>Micromonosporales</taxon>
        <taxon>Micromonosporaceae</taxon>
        <taxon>Dactylosporangium</taxon>
    </lineage>
</organism>
<dbReference type="RefSeq" id="WP_380116091.1">
    <property type="nucleotide sequence ID" value="NZ_JBHSIU010000018.1"/>
</dbReference>
<reference evidence="2" key="1">
    <citation type="journal article" date="2019" name="Int. J. Syst. Evol. Microbiol.">
        <title>The Global Catalogue of Microorganisms (GCM) 10K type strain sequencing project: providing services to taxonomists for standard genome sequencing and annotation.</title>
        <authorList>
            <consortium name="The Broad Institute Genomics Platform"/>
            <consortium name="The Broad Institute Genome Sequencing Center for Infectious Disease"/>
            <person name="Wu L."/>
            <person name="Ma J."/>
        </authorList>
    </citation>
    <scope>NUCLEOTIDE SEQUENCE [LARGE SCALE GENOMIC DNA]</scope>
    <source>
        <strain evidence="2">CGMCC 4.7152</strain>
    </source>
</reference>
<protein>
    <submittedName>
        <fullName evidence="1">Uncharacterized protein</fullName>
    </submittedName>
</protein>
<comment type="caution">
    <text evidence="1">The sequence shown here is derived from an EMBL/GenBank/DDBJ whole genome shotgun (WGS) entry which is preliminary data.</text>
</comment>